<evidence type="ECO:0000256" key="6">
    <source>
        <dbReference type="SAM" id="MobiDB-lite"/>
    </source>
</evidence>
<feature type="compositionally biased region" description="Basic and acidic residues" evidence="6">
    <location>
        <begin position="1429"/>
        <end position="1440"/>
    </location>
</feature>
<dbReference type="PROSITE" id="PS00463">
    <property type="entry name" value="ZN2_CY6_FUNGAL_1"/>
    <property type="match status" value="1"/>
</dbReference>
<dbReference type="Pfam" id="PF00172">
    <property type="entry name" value="Zn_clus"/>
    <property type="match status" value="1"/>
</dbReference>
<feature type="compositionally biased region" description="Polar residues" evidence="6">
    <location>
        <begin position="1"/>
        <end position="12"/>
    </location>
</feature>
<feature type="domain" description="Zn(2)-C6 fungal-type" evidence="7">
    <location>
        <begin position="92"/>
        <end position="122"/>
    </location>
</feature>
<dbReference type="RefSeq" id="XP_067479185.1">
    <property type="nucleotide sequence ID" value="XM_067622762.1"/>
</dbReference>
<dbReference type="GO" id="GO:0006351">
    <property type="term" value="P:DNA-templated transcription"/>
    <property type="evidence" value="ECO:0007669"/>
    <property type="project" value="InterPro"/>
</dbReference>
<dbReference type="SMART" id="SM00066">
    <property type="entry name" value="GAL4"/>
    <property type="match status" value="1"/>
</dbReference>
<dbReference type="PANTHER" id="PTHR47654">
    <property type="entry name" value="ZN(II)2CYS6 TRANSCRIPTION FACTOR (EUROFUNG)-RELATED"/>
    <property type="match status" value="1"/>
</dbReference>
<dbReference type="CDD" id="cd12148">
    <property type="entry name" value="fungal_TF_MHR"/>
    <property type="match status" value="1"/>
</dbReference>
<evidence type="ECO:0000256" key="3">
    <source>
        <dbReference type="ARBA" id="ARBA00023125"/>
    </source>
</evidence>
<dbReference type="GO" id="GO:0000981">
    <property type="term" value="F:DNA-binding transcription factor activity, RNA polymerase II-specific"/>
    <property type="evidence" value="ECO:0007669"/>
    <property type="project" value="InterPro"/>
</dbReference>
<feature type="region of interest" description="Disordered" evidence="6">
    <location>
        <begin position="1"/>
        <end position="83"/>
    </location>
</feature>
<dbReference type="GeneID" id="93575250"/>
<evidence type="ECO:0000256" key="1">
    <source>
        <dbReference type="ARBA" id="ARBA00022723"/>
    </source>
</evidence>
<evidence type="ECO:0000313" key="9">
    <source>
        <dbReference type="Proteomes" id="UP000184499"/>
    </source>
</evidence>
<keyword evidence="5" id="KW-0539">Nucleus</keyword>
<dbReference type="GO" id="GO:0003677">
    <property type="term" value="F:DNA binding"/>
    <property type="evidence" value="ECO:0007669"/>
    <property type="project" value="UniProtKB-KW"/>
</dbReference>
<evidence type="ECO:0000256" key="2">
    <source>
        <dbReference type="ARBA" id="ARBA00023015"/>
    </source>
</evidence>
<name>A0A1L9UJQ5_ASPBC</name>
<dbReference type="Gene3D" id="4.10.240.10">
    <property type="entry name" value="Zn(2)-C6 fungal-type DNA-binding domain"/>
    <property type="match status" value="1"/>
</dbReference>
<dbReference type="GO" id="GO:0009893">
    <property type="term" value="P:positive regulation of metabolic process"/>
    <property type="evidence" value="ECO:0007669"/>
    <property type="project" value="UniProtKB-ARBA"/>
</dbReference>
<sequence length="2036" mass="228865">METPGFSQTDDGLSQGDIPLRPHTDGPSVVLPTAHPPALPGTSSHNPQKPRLATRPAHAEKKQLLSTGSSKVAIPRQRSTAAPRYTRRVPLACESCRQRKTKCSGDTPVCRQCKELRISCRYPISWRERTKGVEIDVDVVRELDKLAVRVSDYENLLRDLGPIVDGRAAERIKTVLEKSRKVTNPDQHSYSGSGSGEGTQSSSVTPQDEDNEDEVTSPSSIGSLDAIDRVEEDVNRTPSSRATGYMGKNSEVTWMQRVRMEAEHRARKMPGPYEAENEGEFAIHSVNYHLDDMDISVPGPVHVYWMPPRKVADKLFEDYLDTVHPFYPIISRTLFRAQYKTFFESAARPGDKWLAILNVIFAISAKHAHLTRAPWRGDENDHLVYLTRARILSMNGDVLFSHPDLQQVQVEGLIAYYLLASDQINRAWRIAALAVRSAVTLGLNMKNSSEGTANISKEARYRVWWCLYTFEHMLGIMTGRATTITDGICTTPFPLPFEEDQLVEAAATKLLNEPELRQELIDSALACISVRQMPSNPKGGRNAQMTDKPRDPGWLKSLPPSSALGFLYYVDLAVISQEIVNRVYSLDCVSIPWGHIENRIGELRARIDVWYANLHEAYDFTRREDQSAITLRGKLFLAFHYYSARITLGRPCLCRRDARQTASNKKETFSHEMAVITLESARRMLDLIPDVPDAVRLYDICPWWCILHYLMQTTTVLLLELSFGSIHMPEEEANLLHAAKKAIRWLFAMSENSLASRRAWELCYGSLRQVATGMSYDISDLPAYDFEAQPQTQAQGQALNGTQPGYPNQPEQSMHAGPTFYNPAAADLNNSASAPSHMSQQPNILFAQIEQPFQGMAMAATSHQPTNPELTSGPGDSYFPYDPISGEFIRSFFPSSTDEEPWGCDRLEWDDTGWDCLLPQRYKRWDRAFLFGGEEKHPKLSLPSNSFPPKVAGYRQAHALSAQLEECRPVSTIRHAPQNVRPTVTSRFGFPPPAGLLRYLRRVMKRCLSPARLPCLDRGSSIVLHPSSPSVLRRLVPRLPRHSTFASRGPFPDRRRQWSRPFSVGAGPPINRQLLQDYVRVEMKRCPVAGPDQSNPEAWIARLDQYLPPSLRRANDTNNDDVSDPQLDNVVRTDAAYFAQTIELANLLLHARDSGKFDLLAYVGFRLNNWPAVQFLINRLLDAADSLKEVSLPARPLSNYDWGLGSGLSLDELTDRSEPTAPKFPLASNELPLSDMTSLDAYTERPYADDHSKRFMAEVWQSLGSIVLEAVDASPNESKLAMSHVFQILARLHHSDAISDRVYKYVPPDSYQATFRPPGMHLLSSHIMSVLSDAAWLVHEAEVAAKAAAAGEDSPYLPFKMGVRELGPEIWLEFILWCCVEHGHIEEGVWLIDRMTSKTGDQAWKFQSWKPLLDDSGSVWQTKIDQEETWRQPGHQERSTMLRKRHSPTPFHGLGQRTMSTEVAAALLDSLPNQVYLGLGFRGMSPSALLRYASSLKFVISPSTDDGKLVPTRRTSNWFAVRVIESGGLKPEADPRTFEDFLRITPCVVPPWDTDLHHDVNEDALTRMSQSQLYDDTAALVGLIEYNIRFYSSKRFCGDALNAFSWLQAIVDSSKMQRIDEFFSSRVDRPGVVLPTLDPDDLESTEPFESSMPQLSSVTLAELIDLITVSRAFTFGNWLFYSDDIDGPPVPPRAYGDQALAPSIIRYATATRNAALCDAVVQSLSQPLSSNTLRALLNSRIALHQWDAVTKLFEYLRDYRAKSWGQSNATALAAEIIRLEHTLSQYQQQQPPPDPSTLQETTTSLARAKDLLTRLLTGAYNEPTHITTSRFQERAISGLHNIFLSIPGTLHDLAASVSKSLNNKNKLVPPRSAVPYIPATAFHTLLSAIVDTKGSAAGQRFYSKWCLDTKSPTSRRQQEGGIVRFYLGKERNMTKGDPHFDARYFKRAREKATMPNPMTVRIIAQAAVGEYYEFEAEEGEDGSVMNPAEDVLDFCIKRFESFGMRRREINREVGGIVYRRRRELGKLGKLKKMSES</sequence>
<keyword evidence="4" id="KW-0804">Transcription</keyword>
<dbReference type="SUPFAM" id="SSF57701">
    <property type="entry name" value="Zn2/Cys6 DNA-binding domain"/>
    <property type="match status" value="1"/>
</dbReference>
<dbReference type="OMA" id="LFAMSEN"/>
<dbReference type="CDD" id="cd00067">
    <property type="entry name" value="GAL4"/>
    <property type="match status" value="1"/>
</dbReference>
<dbReference type="PROSITE" id="PS50048">
    <property type="entry name" value="ZN2_CY6_FUNGAL_2"/>
    <property type="match status" value="1"/>
</dbReference>
<dbReference type="InterPro" id="IPR001138">
    <property type="entry name" value="Zn2Cys6_DnaBD"/>
</dbReference>
<dbReference type="OrthoDB" id="5341924at2759"/>
<evidence type="ECO:0000259" key="7">
    <source>
        <dbReference type="PROSITE" id="PS50048"/>
    </source>
</evidence>
<dbReference type="EMBL" id="KV878684">
    <property type="protein sequence ID" value="OJJ71937.1"/>
    <property type="molecule type" value="Genomic_DNA"/>
</dbReference>
<evidence type="ECO:0000313" key="8">
    <source>
        <dbReference type="EMBL" id="OJJ71937.1"/>
    </source>
</evidence>
<dbReference type="InterPro" id="IPR007219">
    <property type="entry name" value="XnlR_reg_dom"/>
</dbReference>
<keyword evidence="1" id="KW-0479">Metal-binding</keyword>
<feature type="compositionally biased region" description="Polar residues" evidence="6">
    <location>
        <begin position="797"/>
        <end position="812"/>
    </location>
</feature>
<dbReference type="InterPro" id="IPR036864">
    <property type="entry name" value="Zn2-C6_fun-type_DNA-bd_sf"/>
</dbReference>
<feature type="region of interest" description="Disordered" evidence="6">
    <location>
        <begin position="1429"/>
        <end position="1453"/>
    </location>
</feature>
<evidence type="ECO:0000256" key="5">
    <source>
        <dbReference type="ARBA" id="ARBA00023242"/>
    </source>
</evidence>
<gene>
    <name evidence="8" type="ORF">ASPBRDRAFT_30303</name>
</gene>
<dbReference type="VEuPathDB" id="FungiDB:ASPBRDRAFT_30303"/>
<organism evidence="8 9">
    <name type="scientific">Aspergillus brasiliensis (strain CBS 101740 / IMI 381727 / IBT 21946)</name>
    <dbReference type="NCBI Taxonomy" id="767769"/>
    <lineage>
        <taxon>Eukaryota</taxon>
        <taxon>Fungi</taxon>
        <taxon>Dikarya</taxon>
        <taxon>Ascomycota</taxon>
        <taxon>Pezizomycotina</taxon>
        <taxon>Eurotiomycetes</taxon>
        <taxon>Eurotiomycetidae</taxon>
        <taxon>Eurotiales</taxon>
        <taxon>Aspergillaceae</taxon>
        <taxon>Aspergillus</taxon>
        <taxon>Aspergillus subgen. Circumdati</taxon>
    </lineage>
</organism>
<feature type="region of interest" description="Disordered" evidence="6">
    <location>
        <begin position="797"/>
        <end position="816"/>
    </location>
</feature>
<dbReference type="STRING" id="767769.A0A1L9UJQ5"/>
<dbReference type="Proteomes" id="UP000184499">
    <property type="component" value="Unassembled WGS sequence"/>
</dbReference>
<keyword evidence="3" id="KW-0238">DNA-binding</keyword>
<proteinExistence type="predicted"/>
<dbReference type="Pfam" id="PF04082">
    <property type="entry name" value="Fungal_trans"/>
    <property type="match status" value="1"/>
</dbReference>
<evidence type="ECO:0000256" key="4">
    <source>
        <dbReference type="ARBA" id="ARBA00023163"/>
    </source>
</evidence>
<dbReference type="PANTHER" id="PTHR47654:SF3">
    <property type="entry name" value="ZN(II)2CYS6 TRANSCRIPTION FACTOR (EUROFUNG)"/>
    <property type="match status" value="1"/>
</dbReference>
<keyword evidence="2" id="KW-0805">Transcription regulation</keyword>
<reference evidence="9" key="1">
    <citation type="journal article" date="2017" name="Genome Biol.">
        <title>Comparative genomics reveals high biological diversity and specific adaptations in the industrially and medically important fungal genus Aspergillus.</title>
        <authorList>
            <person name="de Vries R.P."/>
            <person name="Riley R."/>
            <person name="Wiebenga A."/>
            <person name="Aguilar-Osorio G."/>
            <person name="Amillis S."/>
            <person name="Uchima C.A."/>
            <person name="Anderluh G."/>
            <person name="Asadollahi M."/>
            <person name="Askin M."/>
            <person name="Barry K."/>
            <person name="Battaglia E."/>
            <person name="Bayram O."/>
            <person name="Benocci T."/>
            <person name="Braus-Stromeyer S.A."/>
            <person name="Caldana C."/>
            <person name="Canovas D."/>
            <person name="Cerqueira G.C."/>
            <person name="Chen F."/>
            <person name="Chen W."/>
            <person name="Choi C."/>
            <person name="Clum A."/>
            <person name="Dos Santos R.A."/>
            <person name="Damasio A.R."/>
            <person name="Diallinas G."/>
            <person name="Emri T."/>
            <person name="Fekete E."/>
            <person name="Flipphi M."/>
            <person name="Freyberg S."/>
            <person name="Gallo A."/>
            <person name="Gournas C."/>
            <person name="Habgood R."/>
            <person name="Hainaut M."/>
            <person name="Harispe M.L."/>
            <person name="Henrissat B."/>
            <person name="Hilden K.S."/>
            <person name="Hope R."/>
            <person name="Hossain A."/>
            <person name="Karabika E."/>
            <person name="Karaffa L."/>
            <person name="Karanyi Z."/>
            <person name="Krasevec N."/>
            <person name="Kuo A."/>
            <person name="Kusch H."/>
            <person name="LaButti K."/>
            <person name="Lagendijk E.L."/>
            <person name="Lapidus A."/>
            <person name="Levasseur A."/>
            <person name="Lindquist E."/>
            <person name="Lipzen A."/>
            <person name="Logrieco A.F."/>
            <person name="MacCabe A."/>
            <person name="Maekelae M.R."/>
            <person name="Malavazi I."/>
            <person name="Melin P."/>
            <person name="Meyer V."/>
            <person name="Mielnichuk N."/>
            <person name="Miskei M."/>
            <person name="Molnar A.P."/>
            <person name="Mule G."/>
            <person name="Ngan C.Y."/>
            <person name="Orejas M."/>
            <person name="Orosz E."/>
            <person name="Ouedraogo J.P."/>
            <person name="Overkamp K.M."/>
            <person name="Park H.-S."/>
            <person name="Perrone G."/>
            <person name="Piumi F."/>
            <person name="Punt P.J."/>
            <person name="Ram A.F."/>
            <person name="Ramon A."/>
            <person name="Rauscher S."/>
            <person name="Record E."/>
            <person name="Riano-Pachon D.M."/>
            <person name="Robert V."/>
            <person name="Roehrig J."/>
            <person name="Ruller R."/>
            <person name="Salamov A."/>
            <person name="Salih N.S."/>
            <person name="Samson R.A."/>
            <person name="Sandor E."/>
            <person name="Sanguinetti M."/>
            <person name="Schuetze T."/>
            <person name="Sepcic K."/>
            <person name="Shelest E."/>
            <person name="Sherlock G."/>
            <person name="Sophianopoulou V."/>
            <person name="Squina F.M."/>
            <person name="Sun H."/>
            <person name="Susca A."/>
            <person name="Todd R.B."/>
            <person name="Tsang A."/>
            <person name="Unkles S.E."/>
            <person name="van de Wiele N."/>
            <person name="van Rossen-Uffink D."/>
            <person name="Oliveira J.V."/>
            <person name="Vesth T.C."/>
            <person name="Visser J."/>
            <person name="Yu J.-H."/>
            <person name="Zhou M."/>
            <person name="Andersen M.R."/>
            <person name="Archer D.B."/>
            <person name="Baker S.E."/>
            <person name="Benoit I."/>
            <person name="Brakhage A.A."/>
            <person name="Braus G.H."/>
            <person name="Fischer R."/>
            <person name="Frisvad J.C."/>
            <person name="Goldman G.H."/>
            <person name="Houbraken J."/>
            <person name="Oakley B."/>
            <person name="Pocsi I."/>
            <person name="Scazzocchio C."/>
            <person name="Seiboth B."/>
            <person name="vanKuyk P.A."/>
            <person name="Wortman J."/>
            <person name="Dyer P.S."/>
            <person name="Grigoriev I.V."/>
        </authorList>
    </citation>
    <scope>NUCLEOTIDE SEQUENCE [LARGE SCALE GENOMIC DNA]</scope>
    <source>
        <strain evidence="9">CBS 101740 / IMI 381727 / IBT 21946</strain>
    </source>
</reference>
<keyword evidence="9" id="KW-1185">Reference proteome</keyword>
<accession>A0A1L9UJQ5</accession>
<protein>
    <recommendedName>
        <fullName evidence="7">Zn(2)-C6 fungal-type domain-containing protein</fullName>
    </recommendedName>
</protein>
<dbReference type="GO" id="GO:0008270">
    <property type="term" value="F:zinc ion binding"/>
    <property type="evidence" value="ECO:0007669"/>
    <property type="project" value="InterPro"/>
</dbReference>
<feature type="region of interest" description="Disordered" evidence="6">
    <location>
        <begin position="177"/>
        <end position="248"/>
    </location>
</feature>
<feature type="compositionally biased region" description="Basic and acidic residues" evidence="6">
    <location>
        <begin position="226"/>
        <end position="235"/>
    </location>
</feature>
<dbReference type="SMART" id="SM00906">
    <property type="entry name" value="Fungal_trans"/>
    <property type="match status" value="1"/>
</dbReference>
<dbReference type="InterPro" id="IPR053230">
    <property type="entry name" value="Trans_reg_galc"/>
</dbReference>